<dbReference type="SUPFAM" id="SSF55874">
    <property type="entry name" value="ATPase domain of HSP90 chaperone/DNA topoisomerase II/histidine kinase"/>
    <property type="match status" value="1"/>
</dbReference>
<dbReference type="Proteomes" id="UP000031014">
    <property type="component" value="Unassembled WGS sequence"/>
</dbReference>
<dbReference type="PRINTS" id="PR00344">
    <property type="entry name" value="BCTRLSENSOR"/>
</dbReference>
<keyword evidence="7 14" id="KW-0812">Transmembrane</keyword>
<evidence type="ECO:0000259" key="16">
    <source>
        <dbReference type="PROSITE" id="PS50885"/>
    </source>
</evidence>
<evidence type="ECO:0000256" key="9">
    <source>
        <dbReference type="ARBA" id="ARBA00022777"/>
    </source>
</evidence>
<evidence type="ECO:0000256" key="13">
    <source>
        <dbReference type="ARBA" id="ARBA00023136"/>
    </source>
</evidence>
<dbReference type="AlphaFoldDB" id="A0A0A8X1S4"/>
<keyword evidence="9" id="KW-0418">Kinase</keyword>
<dbReference type="InterPro" id="IPR036097">
    <property type="entry name" value="HisK_dim/P_sf"/>
</dbReference>
<evidence type="ECO:0000256" key="6">
    <source>
        <dbReference type="ARBA" id="ARBA00022679"/>
    </source>
</evidence>
<dbReference type="InterPro" id="IPR003594">
    <property type="entry name" value="HATPase_dom"/>
</dbReference>
<dbReference type="PANTHER" id="PTHR45528">
    <property type="entry name" value="SENSOR HISTIDINE KINASE CPXA"/>
    <property type="match status" value="1"/>
</dbReference>
<dbReference type="PROSITE" id="PS50885">
    <property type="entry name" value="HAMP"/>
    <property type="match status" value="1"/>
</dbReference>
<feature type="domain" description="HAMP" evidence="16">
    <location>
        <begin position="74"/>
        <end position="126"/>
    </location>
</feature>
<keyword evidence="12" id="KW-0902">Two-component regulatory system</keyword>
<dbReference type="InterPro" id="IPR003661">
    <property type="entry name" value="HisK_dim/P_dom"/>
</dbReference>
<gene>
    <name evidence="17" type="ORF">SAMD00020551_1102</name>
</gene>
<evidence type="ECO:0000256" key="10">
    <source>
        <dbReference type="ARBA" id="ARBA00022840"/>
    </source>
</evidence>
<organism evidence="17 18">
    <name type="scientific">Mesobacillus selenatarsenatis (strain DSM 18680 / JCM 14380 / FERM P-15431 / SF-1)</name>
    <dbReference type="NCBI Taxonomy" id="1321606"/>
    <lineage>
        <taxon>Bacteria</taxon>
        <taxon>Bacillati</taxon>
        <taxon>Bacillota</taxon>
        <taxon>Bacilli</taxon>
        <taxon>Bacillales</taxon>
        <taxon>Bacillaceae</taxon>
        <taxon>Mesobacillus</taxon>
    </lineage>
</organism>
<evidence type="ECO:0000256" key="7">
    <source>
        <dbReference type="ARBA" id="ARBA00022692"/>
    </source>
</evidence>
<dbReference type="STRING" id="1321606.SAMD00020551_1102"/>
<evidence type="ECO:0000256" key="4">
    <source>
        <dbReference type="ARBA" id="ARBA00022475"/>
    </source>
</evidence>
<evidence type="ECO:0000313" key="17">
    <source>
        <dbReference type="EMBL" id="GAM12967.1"/>
    </source>
</evidence>
<evidence type="ECO:0000256" key="14">
    <source>
        <dbReference type="SAM" id="Phobius"/>
    </source>
</evidence>
<evidence type="ECO:0000256" key="12">
    <source>
        <dbReference type="ARBA" id="ARBA00023012"/>
    </source>
</evidence>
<dbReference type="SMART" id="SM00304">
    <property type="entry name" value="HAMP"/>
    <property type="match status" value="1"/>
</dbReference>
<dbReference type="CDD" id="cd00082">
    <property type="entry name" value="HisKA"/>
    <property type="match status" value="1"/>
</dbReference>
<evidence type="ECO:0000256" key="11">
    <source>
        <dbReference type="ARBA" id="ARBA00022989"/>
    </source>
</evidence>
<name>A0A0A8X1S4_MESS1</name>
<keyword evidence="8" id="KW-0547">Nucleotide-binding</keyword>
<dbReference type="SMART" id="SM00387">
    <property type="entry name" value="HATPase_c"/>
    <property type="match status" value="1"/>
</dbReference>
<dbReference type="Gene3D" id="6.10.340.10">
    <property type="match status" value="1"/>
</dbReference>
<dbReference type="SUPFAM" id="SSF47384">
    <property type="entry name" value="Homodimeric domain of signal transducing histidine kinase"/>
    <property type="match status" value="1"/>
</dbReference>
<evidence type="ECO:0000256" key="8">
    <source>
        <dbReference type="ARBA" id="ARBA00022741"/>
    </source>
</evidence>
<keyword evidence="10" id="KW-0067">ATP-binding</keyword>
<dbReference type="InterPro" id="IPR003660">
    <property type="entry name" value="HAMP_dom"/>
</dbReference>
<dbReference type="Gene3D" id="3.30.565.10">
    <property type="entry name" value="Histidine kinase-like ATPase, C-terminal domain"/>
    <property type="match status" value="1"/>
</dbReference>
<comment type="subcellular location">
    <subcellularLocation>
        <location evidence="2">Cell membrane</location>
        <topology evidence="2">Multi-pass membrane protein</topology>
    </subcellularLocation>
</comment>
<dbReference type="GO" id="GO:0000155">
    <property type="term" value="F:phosphorelay sensor kinase activity"/>
    <property type="evidence" value="ECO:0007669"/>
    <property type="project" value="InterPro"/>
</dbReference>
<proteinExistence type="predicted"/>
<dbReference type="Gene3D" id="1.10.287.130">
    <property type="match status" value="1"/>
</dbReference>
<keyword evidence="13 14" id="KW-0472">Membrane</keyword>
<dbReference type="Pfam" id="PF00512">
    <property type="entry name" value="HisKA"/>
    <property type="match status" value="1"/>
</dbReference>
<reference evidence="17 18" key="1">
    <citation type="submission" date="2013-06" db="EMBL/GenBank/DDBJ databases">
        <title>Whole genome shotgun sequence of Bacillus selenatarsenatis SF-1.</title>
        <authorList>
            <person name="Kuroda M."/>
            <person name="Sei K."/>
            <person name="Yamashita M."/>
            <person name="Ike M."/>
        </authorList>
    </citation>
    <scope>NUCLEOTIDE SEQUENCE [LARGE SCALE GENOMIC DNA]</scope>
    <source>
        <strain evidence="17 18">SF-1</strain>
    </source>
</reference>
<keyword evidence="5" id="KW-0597">Phosphoprotein</keyword>
<keyword evidence="11 14" id="KW-1133">Transmembrane helix</keyword>
<dbReference type="CDD" id="cd00075">
    <property type="entry name" value="HATPase"/>
    <property type="match status" value="1"/>
</dbReference>
<dbReference type="GO" id="GO:0005524">
    <property type="term" value="F:ATP binding"/>
    <property type="evidence" value="ECO:0007669"/>
    <property type="project" value="UniProtKB-KW"/>
</dbReference>
<evidence type="ECO:0000256" key="1">
    <source>
        <dbReference type="ARBA" id="ARBA00000085"/>
    </source>
</evidence>
<keyword evidence="4" id="KW-1003">Cell membrane</keyword>
<dbReference type="PANTHER" id="PTHR45528:SF1">
    <property type="entry name" value="SENSOR HISTIDINE KINASE CPXA"/>
    <property type="match status" value="1"/>
</dbReference>
<dbReference type="EMBL" id="BASE01000023">
    <property type="protein sequence ID" value="GAM12967.1"/>
    <property type="molecule type" value="Genomic_DNA"/>
</dbReference>
<evidence type="ECO:0000256" key="5">
    <source>
        <dbReference type="ARBA" id="ARBA00022553"/>
    </source>
</evidence>
<keyword evidence="18" id="KW-1185">Reference proteome</keyword>
<dbReference type="Pfam" id="PF00672">
    <property type="entry name" value="HAMP"/>
    <property type="match status" value="1"/>
</dbReference>
<comment type="catalytic activity">
    <reaction evidence="1">
        <text>ATP + protein L-histidine = ADP + protein N-phospho-L-histidine.</text>
        <dbReference type="EC" id="2.7.13.3"/>
    </reaction>
</comment>
<feature type="domain" description="Histidine kinase" evidence="15">
    <location>
        <begin position="134"/>
        <end position="347"/>
    </location>
</feature>
<feature type="transmembrane region" description="Helical" evidence="14">
    <location>
        <begin position="9"/>
        <end position="28"/>
    </location>
</feature>
<protein>
    <recommendedName>
        <fullName evidence="3">histidine kinase</fullName>
        <ecNumber evidence="3">2.7.13.3</ecNumber>
    </recommendedName>
</protein>
<dbReference type="EC" id="2.7.13.3" evidence="3"/>
<evidence type="ECO:0000256" key="2">
    <source>
        <dbReference type="ARBA" id="ARBA00004651"/>
    </source>
</evidence>
<evidence type="ECO:0000313" key="18">
    <source>
        <dbReference type="Proteomes" id="UP000031014"/>
    </source>
</evidence>
<evidence type="ECO:0000259" key="15">
    <source>
        <dbReference type="PROSITE" id="PS50109"/>
    </source>
</evidence>
<dbReference type="InterPro" id="IPR004358">
    <property type="entry name" value="Sig_transdc_His_kin-like_C"/>
</dbReference>
<dbReference type="InterPro" id="IPR005467">
    <property type="entry name" value="His_kinase_dom"/>
</dbReference>
<sequence>MADLLLSKLVAVNSVVILLVIMLAGISVKDYACFLVNNQQVTGTQLVDTLNSFLVKVSIIAFVIAGLLHYFSVKRIVKPVKTMAFAANQIKEGKIPSKIDVTASGELGELVTNFNAMSETLSVVQTRREEMLRDIAHELRTPLTNINGYLEALHNGVLPGDRELFGSLLEESKRITRIVDLIAELDAWNKEVYFLEKQFEVTDIKQVMAESLAAFQLKLSNKFEIVNQHIEHAPIFGHEDGLKQVLSNLLQNIIDYDTGGNLSIAAQPDGKVYKITFSHQGKYIDPEMKELIFERFYRLEESRSTKVDGAGLGLAIAKSIIDAHKGNIGVNTDGHNHTFWITIPIHRNS</sequence>
<dbReference type="Pfam" id="PF02518">
    <property type="entry name" value="HATPase_c"/>
    <property type="match status" value="1"/>
</dbReference>
<dbReference type="PROSITE" id="PS50109">
    <property type="entry name" value="HIS_KIN"/>
    <property type="match status" value="1"/>
</dbReference>
<dbReference type="SMART" id="SM00388">
    <property type="entry name" value="HisKA"/>
    <property type="match status" value="1"/>
</dbReference>
<dbReference type="InterPro" id="IPR050398">
    <property type="entry name" value="HssS/ArlS-like"/>
</dbReference>
<evidence type="ECO:0000256" key="3">
    <source>
        <dbReference type="ARBA" id="ARBA00012438"/>
    </source>
</evidence>
<dbReference type="InterPro" id="IPR036890">
    <property type="entry name" value="HATPase_C_sf"/>
</dbReference>
<accession>A0A0A8X1S4</accession>
<dbReference type="GO" id="GO:0005886">
    <property type="term" value="C:plasma membrane"/>
    <property type="evidence" value="ECO:0007669"/>
    <property type="project" value="UniProtKB-SubCell"/>
</dbReference>
<comment type="caution">
    <text evidence="17">The sequence shown here is derived from an EMBL/GenBank/DDBJ whole genome shotgun (WGS) entry which is preliminary data.</text>
</comment>
<feature type="transmembrane region" description="Helical" evidence="14">
    <location>
        <begin position="53"/>
        <end position="73"/>
    </location>
</feature>
<dbReference type="SUPFAM" id="SSF158472">
    <property type="entry name" value="HAMP domain-like"/>
    <property type="match status" value="1"/>
</dbReference>
<keyword evidence="6" id="KW-0808">Transferase</keyword>
<dbReference type="CDD" id="cd06225">
    <property type="entry name" value="HAMP"/>
    <property type="match status" value="1"/>
</dbReference>